<feature type="domain" description="Translation elongation factor KOW-like" evidence="1">
    <location>
        <begin position="14"/>
        <end position="58"/>
    </location>
</feature>
<name>A0A0G4ESZ3_VITBC</name>
<gene>
    <name evidence="2" type="ORF">Vbra_20838</name>
</gene>
<dbReference type="PANTHER" id="PTHR30053:SF14">
    <property type="entry name" value="TRANSLATION ELONGATION FACTOR KOW-LIKE DOMAIN-CONTAINING PROTEIN"/>
    <property type="match status" value="1"/>
</dbReference>
<sequence length="150" mass="17022">MPYAVRFPFDKIVANTMRPGDIFKLDDKYYEIRSYEHRNKGRGTASAKFQVIELMTQKQIPDMSFVVDKKLDRPVIEKLNCTVMYVDADGKHLVVADENYDEVHIPIQLCAGAEKYCEAGTPVGVLKCEDDFVKLQFPSQVLSAVRKGGK</sequence>
<dbReference type="AlphaFoldDB" id="A0A0G4ESZ3"/>
<dbReference type="Pfam" id="PF08207">
    <property type="entry name" value="EFP_N"/>
    <property type="match status" value="1"/>
</dbReference>
<dbReference type="InterPro" id="IPR008991">
    <property type="entry name" value="Translation_prot_SH3-like_sf"/>
</dbReference>
<dbReference type="VEuPathDB" id="CryptoDB:Vbra_20838"/>
<dbReference type="PhylomeDB" id="A0A0G4ESZ3"/>
<protein>
    <recommendedName>
        <fullName evidence="1">Translation elongation factor KOW-like domain-containing protein</fullName>
    </recommendedName>
</protein>
<proteinExistence type="predicted"/>
<dbReference type="Proteomes" id="UP000041254">
    <property type="component" value="Unassembled WGS sequence"/>
</dbReference>
<evidence type="ECO:0000313" key="3">
    <source>
        <dbReference type="Proteomes" id="UP000041254"/>
    </source>
</evidence>
<dbReference type="SUPFAM" id="SSF50104">
    <property type="entry name" value="Translation proteins SH3-like domain"/>
    <property type="match status" value="1"/>
</dbReference>
<organism evidence="2 3">
    <name type="scientific">Vitrella brassicaformis (strain CCMP3155)</name>
    <dbReference type="NCBI Taxonomy" id="1169540"/>
    <lineage>
        <taxon>Eukaryota</taxon>
        <taxon>Sar</taxon>
        <taxon>Alveolata</taxon>
        <taxon>Colpodellida</taxon>
        <taxon>Vitrellaceae</taxon>
        <taxon>Vitrella</taxon>
    </lineage>
</organism>
<reference evidence="2 3" key="1">
    <citation type="submission" date="2014-11" db="EMBL/GenBank/DDBJ databases">
        <authorList>
            <person name="Zhu J."/>
            <person name="Qi W."/>
            <person name="Song R."/>
        </authorList>
    </citation>
    <scope>NUCLEOTIDE SEQUENCE [LARGE SCALE GENOMIC DNA]</scope>
</reference>
<evidence type="ECO:0000313" key="2">
    <source>
        <dbReference type="EMBL" id="CEM01773.1"/>
    </source>
</evidence>
<evidence type="ECO:0000259" key="1">
    <source>
        <dbReference type="Pfam" id="PF08207"/>
    </source>
</evidence>
<dbReference type="OMA" id="KFACQAK"/>
<dbReference type="OrthoDB" id="10259892at2759"/>
<dbReference type="FunCoup" id="A0A0G4ESZ3">
    <property type="interactions" value="1"/>
</dbReference>
<dbReference type="PANTHER" id="PTHR30053">
    <property type="entry name" value="ELONGATION FACTOR P"/>
    <property type="match status" value="1"/>
</dbReference>
<dbReference type="InParanoid" id="A0A0G4ESZ3"/>
<dbReference type="GO" id="GO:0005737">
    <property type="term" value="C:cytoplasm"/>
    <property type="evidence" value="ECO:0007669"/>
    <property type="project" value="TreeGrafter"/>
</dbReference>
<dbReference type="GO" id="GO:0003746">
    <property type="term" value="F:translation elongation factor activity"/>
    <property type="evidence" value="ECO:0007669"/>
    <property type="project" value="TreeGrafter"/>
</dbReference>
<dbReference type="InterPro" id="IPR013185">
    <property type="entry name" value="Transl_elong_KOW-like"/>
</dbReference>
<accession>A0A0G4ESZ3</accession>
<dbReference type="Gene3D" id="2.30.30.30">
    <property type="match status" value="1"/>
</dbReference>
<dbReference type="InterPro" id="IPR020599">
    <property type="entry name" value="Transl_elong_fac_P/YeiP"/>
</dbReference>
<dbReference type="EMBL" id="CDMY01000310">
    <property type="protein sequence ID" value="CEM01773.1"/>
    <property type="molecule type" value="Genomic_DNA"/>
</dbReference>
<keyword evidence="3" id="KW-1185">Reference proteome</keyword>
<dbReference type="InterPro" id="IPR014722">
    <property type="entry name" value="Rib_uL2_dom2"/>
</dbReference>